<gene>
    <name evidence="2" type="ORF">SLS58_010960</name>
</gene>
<protein>
    <submittedName>
        <fullName evidence="2">Uncharacterized protein</fullName>
    </submittedName>
</protein>
<reference evidence="2 3" key="1">
    <citation type="journal article" date="2023" name="Plant Dis.">
        <title>First Report of Diplodia intermedia Causing Canker and Dieback Diseases on Apple Trees in Canada.</title>
        <authorList>
            <person name="Ellouze W."/>
            <person name="Ilyukhin E."/>
            <person name="Sulman M."/>
            <person name="Ali S."/>
        </authorList>
    </citation>
    <scope>NUCLEOTIDE SEQUENCE [LARGE SCALE GENOMIC DNA]</scope>
    <source>
        <strain evidence="2 3">M45-28</strain>
    </source>
</reference>
<sequence length="231" mass="26448">MLPSLMPITLLALQSANVVLGGPIQARNNPPWDTPSDKNIRERIDAYDSDDLEYVFYLGAMPKAAAKTWIHTRPESSPAITLWETDDDQLTDRDLWKDPDEVQQKWCVEFAKQARGTAWVMWKNGDKIPRNEDSWYTKFEREHLEGRAKGPGHDLEELIQINMQNTKEIYQINPVDVRDYKGKQCKWHGSAPECNAKCPDGTKKITESKYGDDPDAKCEGDGRKVFCCKDD</sequence>
<keyword evidence="3" id="KW-1185">Reference proteome</keyword>
<accession>A0ABR3T2F7</accession>
<evidence type="ECO:0000313" key="3">
    <source>
        <dbReference type="Proteomes" id="UP001521184"/>
    </source>
</evidence>
<dbReference type="Proteomes" id="UP001521184">
    <property type="component" value="Unassembled WGS sequence"/>
</dbReference>
<evidence type="ECO:0000313" key="2">
    <source>
        <dbReference type="EMBL" id="KAL1633739.1"/>
    </source>
</evidence>
<feature type="chain" id="PRO_5047049678" evidence="1">
    <location>
        <begin position="22"/>
        <end position="231"/>
    </location>
</feature>
<keyword evidence="1" id="KW-0732">Signal</keyword>
<comment type="caution">
    <text evidence="2">The sequence shown here is derived from an EMBL/GenBank/DDBJ whole genome shotgun (WGS) entry which is preliminary data.</text>
</comment>
<feature type="signal peptide" evidence="1">
    <location>
        <begin position="1"/>
        <end position="21"/>
    </location>
</feature>
<evidence type="ECO:0000256" key="1">
    <source>
        <dbReference type="SAM" id="SignalP"/>
    </source>
</evidence>
<organism evidence="2 3">
    <name type="scientific">Diplodia intermedia</name>
    <dbReference type="NCBI Taxonomy" id="856260"/>
    <lineage>
        <taxon>Eukaryota</taxon>
        <taxon>Fungi</taxon>
        <taxon>Dikarya</taxon>
        <taxon>Ascomycota</taxon>
        <taxon>Pezizomycotina</taxon>
        <taxon>Dothideomycetes</taxon>
        <taxon>Dothideomycetes incertae sedis</taxon>
        <taxon>Botryosphaeriales</taxon>
        <taxon>Botryosphaeriaceae</taxon>
        <taxon>Diplodia</taxon>
    </lineage>
</organism>
<name>A0ABR3T2F7_9PEZI</name>
<proteinExistence type="predicted"/>
<dbReference type="EMBL" id="JAKEKT020000146">
    <property type="protein sequence ID" value="KAL1633739.1"/>
    <property type="molecule type" value="Genomic_DNA"/>
</dbReference>